<gene>
    <name evidence="6" type="ORF">GCM10023318_26090</name>
</gene>
<dbReference type="Proteomes" id="UP001500603">
    <property type="component" value="Unassembled WGS sequence"/>
</dbReference>
<dbReference type="PANTHER" id="PTHR46796:SF15">
    <property type="entry name" value="BLL1074 PROTEIN"/>
    <property type="match status" value="1"/>
</dbReference>
<proteinExistence type="predicted"/>
<reference evidence="7" key="1">
    <citation type="journal article" date="2019" name="Int. J. Syst. Evol. Microbiol.">
        <title>The Global Catalogue of Microorganisms (GCM) 10K type strain sequencing project: providing services to taxonomists for standard genome sequencing and annotation.</title>
        <authorList>
            <consortium name="The Broad Institute Genomics Platform"/>
            <consortium name="The Broad Institute Genome Sequencing Center for Infectious Disease"/>
            <person name="Wu L."/>
            <person name="Ma J."/>
        </authorList>
    </citation>
    <scope>NUCLEOTIDE SEQUENCE [LARGE SCALE GENOMIC DNA]</scope>
    <source>
        <strain evidence="7">JCM 18298</strain>
    </source>
</reference>
<evidence type="ECO:0000256" key="4">
    <source>
        <dbReference type="SAM" id="MobiDB-lite"/>
    </source>
</evidence>
<evidence type="ECO:0000256" key="3">
    <source>
        <dbReference type="ARBA" id="ARBA00023163"/>
    </source>
</evidence>
<feature type="compositionally biased region" description="Acidic residues" evidence="4">
    <location>
        <begin position="13"/>
        <end position="25"/>
    </location>
</feature>
<sequence>MKALVTNGVSVAETEETAETAETSEADVAPSSISTTKDDSRRKQGCALLRPGVLAFDGAVPACGLHAHQAVQVILADTPLVVVDGSGERLTGRHLIIPTDSPHRITDGAALGLCLYLDPETALGAEADRRAHLHGWAHDMDESTGARSDAAPHRLRDRVAAVAADLFPAPPRTETVDHDAAVAATLRMLPALVADGVVRGSDVAQQLGVSTARLTHLFLDQVGMPLRRYIIWLRLQITTARVAEGEELGTAADAAGFAGSADLTRTFRRAFGLPPSALSAGRQWEFGGWAQTPLVEHHTTTFP</sequence>
<name>A0ABP9K7D7_9NOCA</name>
<evidence type="ECO:0000256" key="1">
    <source>
        <dbReference type="ARBA" id="ARBA00023015"/>
    </source>
</evidence>
<organism evidence="6 7">
    <name type="scientific">Nocardia callitridis</name>
    <dbReference type="NCBI Taxonomy" id="648753"/>
    <lineage>
        <taxon>Bacteria</taxon>
        <taxon>Bacillati</taxon>
        <taxon>Actinomycetota</taxon>
        <taxon>Actinomycetes</taxon>
        <taxon>Mycobacteriales</taxon>
        <taxon>Nocardiaceae</taxon>
        <taxon>Nocardia</taxon>
    </lineage>
</organism>
<comment type="caution">
    <text evidence="6">The sequence shown here is derived from an EMBL/GenBank/DDBJ whole genome shotgun (WGS) entry which is preliminary data.</text>
</comment>
<dbReference type="PROSITE" id="PS01124">
    <property type="entry name" value="HTH_ARAC_FAMILY_2"/>
    <property type="match status" value="1"/>
</dbReference>
<evidence type="ECO:0000259" key="5">
    <source>
        <dbReference type="PROSITE" id="PS01124"/>
    </source>
</evidence>
<keyword evidence="3" id="KW-0804">Transcription</keyword>
<dbReference type="InterPro" id="IPR050204">
    <property type="entry name" value="AraC_XylS_family_regulators"/>
</dbReference>
<evidence type="ECO:0000313" key="7">
    <source>
        <dbReference type="Proteomes" id="UP001500603"/>
    </source>
</evidence>
<dbReference type="SMART" id="SM00342">
    <property type="entry name" value="HTH_ARAC"/>
    <property type="match status" value="1"/>
</dbReference>
<dbReference type="Gene3D" id="1.10.10.60">
    <property type="entry name" value="Homeodomain-like"/>
    <property type="match status" value="1"/>
</dbReference>
<dbReference type="EMBL" id="BAABJM010000002">
    <property type="protein sequence ID" value="GAA5052876.1"/>
    <property type="molecule type" value="Genomic_DNA"/>
</dbReference>
<accession>A0ABP9K7D7</accession>
<dbReference type="Pfam" id="PF12833">
    <property type="entry name" value="HTH_18"/>
    <property type="match status" value="1"/>
</dbReference>
<dbReference type="InterPro" id="IPR018060">
    <property type="entry name" value="HTH_AraC"/>
</dbReference>
<keyword evidence="2" id="KW-0238">DNA-binding</keyword>
<dbReference type="PANTHER" id="PTHR46796">
    <property type="entry name" value="HTH-TYPE TRANSCRIPTIONAL ACTIVATOR RHAS-RELATED"/>
    <property type="match status" value="1"/>
</dbReference>
<dbReference type="PROSITE" id="PS00041">
    <property type="entry name" value="HTH_ARAC_FAMILY_1"/>
    <property type="match status" value="1"/>
</dbReference>
<feature type="region of interest" description="Disordered" evidence="4">
    <location>
        <begin position="1"/>
        <end position="41"/>
    </location>
</feature>
<keyword evidence="7" id="KW-1185">Reference proteome</keyword>
<dbReference type="InterPro" id="IPR018062">
    <property type="entry name" value="HTH_AraC-typ_CS"/>
</dbReference>
<evidence type="ECO:0000313" key="6">
    <source>
        <dbReference type="EMBL" id="GAA5052876.1"/>
    </source>
</evidence>
<evidence type="ECO:0000256" key="2">
    <source>
        <dbReference type="ARBA" id="ARBA00023125"/>
    </source>
</evidence>
<keyword evidence="1" id="KW-0805">Transcription regulation</keyword>
<dbReference type="RefSeq" id="WP_345495559.1">
    <property type="nucleotide sequence ID" value="NZ_BAABJM010000002.1"/>
</dbReference>
<protein>
    <recommendedName>
        <fullName evidence="5">HTH araC/xylS-type domain-containing protein</fullName>
    </recommendedName>
</protein>
<feature type="domain" description="HTH araC/xylS-type" evidence="5">
    <location>
        <begin position="183"/>
        <end position="281"/>
    </location>
</feature>